<keyword evidence="3" id="KW-0813">Transport</keyword>
<evidence type="ECO:0000256" key="5">
    <source>
        <dbReference type="ARBA" id="ARBA00022519"/>
    </source>
</evidence>
<evidence type="ECO:0000256" key="7">
    <source>
        <dbReference type="ARBA" id="ARBA00022833"/>
    </source>
</evidence>
<keyword evidence="5" id="KW-0997">Cell inner membrane</keyword>
<dbReference type="Gene3D" id="1.20.58.340">
    <property type="entry name" value="Magnesium transport protein CorA, transmembrane region"/>
    <property type="match status" value="2"/>
</dbReference>
<dbReference type="Proteomes" id="UP001214043">
    <property type="component" value="Chromosome"/>
</dbReference>
<proteinExistence type="inferred from homology"/>
<feature type="transmembrane region" description="Helical" evidence="12">
    <location>
        <begin position="276"/>
        <end position="297"/>
    </location>
</feature>
<evidence type="ECO:0000256" key="8">
    <source>
        <dbReference type="ARBA" id="ARBA00022989"/>
    </source>
</evidence>
<keyword evidence="9" id="KW-0406">Ion transport</keyword>
<evidence type="ECO:0000313" key="13">
    <source>
        <dbReference type="EMBL" id="WDI31176.1"/>
    </source>
</evidence>
<keyword evidence="14" id="KW-1185">Reference proteome</keyword>
<dbReference type="PANTHER" id="PTHR46494:SF3">
    <property type="entry name" value="ZINC TRANSPORT PROTEIN ZNTB"/>
    <property type="match status" value="1"/>
</dbReference>
<dbReference type="Pfam" id="PF01544">
    <property type="entry name" value="CorA"/>
    <property type="match status" value="1"/>
</dbReference>
<dbReference type="InterPro" id="IPR045861">
    <property type="entry name" value="CorA_cytoplasmic_dom"/>
</dbReference>
<name>A0AAE9ZHW7_9PROT</name>
<dbReference type="GO" id="GO:0005886">
    <property type="term" value="C:plasma membrane"/>
    <property type="evidence" value="ECO:0007669"/>
    <property type="project" value="UniProtKB-SubCell"/>
</dbReference>
<keyword evidence="10 12" id="KW-0472">Membrane</keyword>
<dbReference type="GO" id="GO:0000287">
    <property type="term" value="F:magnesium ion binding"/>
    <property type="evidence" value="ECO:0007669"/>
    <property type="project" value="TreeGrafter"/>
</dbReference>
<dbReference type="SUPFAM" id="SSF143865">
    <property type="entry name" value="CorA soluble domain-like"/>
    <property type="match status" value="1"/>
</dbReference>
<feature type="coiled-coil region" evidence="11">
    <location>
        <begin position="235"/>
        <end position="269"/>
    </location>
</feature>
<keyword evidence="11" id="KW-0175">Coiled coil</keyword>
<dbReference type="SUPFAM" id="SSF144083">
    <property type="entry name" value="Magnesium transport protein CorA, transmembrane region"/>
    <property type="match status" value="1"/>
</dbReference>
<dbReference type="GO" id="GO:0015095">
    <property type="term" value="F:magnesium ion transmembrane transporter activity"/>
    <property type="evidence" value="ECO:0007669"/>
    <property type="project" value="TreeGrafter"/>
</dbReference>
<keyword evidence="6 12" id="KW-0812">Transmembrane</keyword>
<feature type="transmembrane region" description="Helical" evidence="12">
    <location>
        <begin position="309"/>
        <end position="329"/>
    </location>
</feature>
<dbReference type="EMBL" id="CP118166">
    <property type="protein sequence ID" value="WDI31176.1"/>
    <property type="molecule type" value="Genomic_DNA"/>
</dbReference>
<gene>
    <name evidence="13" type="ORF">PUV54_14590</name>
</gene>
<evidence type="ECO:0000256" key="4">
    <source>
        <dbReference type="ARBA" id="ARBA00022475"/>
    </source>
</evidence>
<sequence length="335" mass="37410">MQDTSAAPPSGDFDAGPPFVFGFGFKDGVAAEMRWEEVAASESDYDWIWLHLNMNNEDTRRWIRKQKDIPYAAASALLAGETRPRVTGFGNGLVVNLRGVNLNEGAEPEDMVSIRIWMSEKRVVTTRRRRLKAAQDIRGEIMEGAKIASAGALLARIAGRLTERMTPFVEQIDDRVDEIEDEILTGAGDRLRARLAEARHDAVLMRRFIAPQRDALTRLSQDDSALFDTSVRVDLREVADQVTRLTEEIDAARERAMVLQDQLTDQRAEEMNRNMMVLSVVAAIFLPLGFLTGLFGINVGGMPGVDDPVAFWMVVLACGLIGFGLLIIFRIMKWL</sequence>
<keyword evidence="4" id="KW-1003">Cell membrane</keyword>
<evidence type="ECO:0000313" key="14">
    <source>
        <dbReference type="Proteomes" id="UP001214043"/>
    </source>
</evidence>
<evidence type="ECO:0000256" key="12">
    <source>
        <dbReference type="SAM" id="Phobius"/>
    </source>
</evidence>
<dbReference type="GO" id="GO:0050897">
    <property type="term" value="F:cobalt ion binding"/>
    <property type="evidence" value="ECO:0007669"/>
    <property type="project" value="TreeGrafter"/>
</dbReference>
<evidence type="ECO:0000256" key="2">
    <source>
        <dbReference type="ARBA" id="ARBA00009765"/>
    </source>
</evidence>
<dbReference type="InterPro" id="IPR045863">
    <property type="entry name" value="CorA_TM1_TM2"/>
</dbReference>
<evidence type="ECO:0000256" key="6">
    <source>
        <dbReference type="ARBA" id="ARBA00022692"/>
    </source>
</evidence>
<evidence type="ECO:0000256" key="9">
    <source>
        <dbReference type="ARBA" id="ARBA00023065"/>
    </source>
</evidence>
<dbReference type="Gene3D" id="3.30.460.20">
    <property type="entry name" value="CorA soluble domain-like"/>
    <property type="match status" value="1"/>
</dbReference>
<dbReference type="KEGG" id="hfl:PUV54_14590"/>
<evidence type="ECO:0000256" key="3">
    <source>
        <dbReference type="ARBA" id="ARBA00022448"/>
    </source>
</evidence>
<dbReference type="AlphaFoldDB" id="A0AAE9ZHW7"/>
<comment type="subcellular location">
    <subcellularLocation>
        <location evidence="1">Cell membrane</location>
        <topology evidence="1">Multi-pass membrane protein</topology>
    </subcellularLocation>
</comment>
<dbReference type="RefSeq" id="WP_274493003.1">
    <property type="nucleotide sequence ID" value="NZ_CP118166.1"/>
</dbReference>
<dbReference type="GO" id="GO:0015087">
    <property type="term" value="F:cobalt ion transmembrane transporter activity"/>
    <property type="evidence" value="ECO:0007669"/>
    <property type="project" value="TreeGrafter"/>
</dbReference>
<dbReference type="InterPro" id="IPR002523">
    <property type="entry name" value="MgTranspt_CorA/ZnTranspt_ZntB"/>
</dbReference>
<comment type="similarity">
    <text evidence="2">Belongs to the CorA metal ion transporter (MIT) (TC 1.A.35) family.</text>
</comment>
<evidence type="ECO:0000256" key="10">
    <source>
        <dbReference type="ARBA" id="ARBA00023136"/>
    </source>
</evidence>
<reference evidence="13" key="1">
    <citation type="submission" date="2023-02" db="EMBL/GenBank/DDBJ databases">
        <title>Genome sequence of Hyphococcus flavus.</title>
        <authorList>
            <person name="Rong J.-C."/>
            <person name="Zhao Q."/>
            <person name="Yi M."/>
            <person name="Wu J.-Y."/>
        </authorList>
    </citation>
    <scope>NUCLEOTIDE SEQUENCE</scope>
    <source>
        <strain evidence="13">MCCC 1K03223</strain>
    </source>
</reference>
<dbReference type="PANTHER" id="PTHR46494">
    <property type="entry name" value="CORA FAMILY METAL ION TRANSPORTER (EUROFUNG)"/>
    <property type="match status" value="1"/>
</dbReference>
<keyword evidence="7" id="KW-0862">Zinc</keyword>
<protein>
    <submittedName>
        <fullName evidence="13">Zinc transporter ZntB</fullName>
    </submittedName>
</protein>
<accession>A0AAE9ZHW7</accession>
<dbReference type="CDD" id="cd12833">
    <property type="entry name" value="ZntB-like_1"/>
    <property type="match status" value="1"/>
</dbReference>
<keyword evidence="8 12" id="KW-1133">Transmembrane helix</keyword>
<organism evidence="13 14">
    <name type="scientific">Hyphococcus flavus</name>
    <dbReference type="NCBI Taxonomy" id="1866326"/>
    <lineage>
        <taxon>Bacteria</taxon>
        <taxon>Pseudomonadati</taxon>
        <taxon>Pseudomonadota</taxon>
        <taxon>Alphaproteobacteria</taxon>
        <taxon>Parvularculales</taxon>
        <taxon>Parvularculaceae</taxon>
        <taxon>Hyphococcus</taxon>
    </lineage>
</organism>
<evidence type="ECO:0000256" key="11">
    <source>
        <dbReference type="SAM" id="Coils"/>
    </source>
</evidence>
<evidence type="ECO:0000256" key="1">
    <source>
        <dbReference type="ARBA" id="ARBA00004651"/>
    </source>
</evidence>